<dbReference type="GO" id="GO:0015293">
    <property type="term" value="F:symporter activity"/>
    <property type="evidence" value="ECO:0007669"/>
    <property type="project" value="UniProtKB-KW"/>
</dbReference>
<feature type="transmembrane region" description="Helical" evidence="7">
    <location>
        <begin position="273"/>
        <end position="297"/>
    </location>
</feature>
<dbReference type="PROSITE" id="PS00610">
    <property type="entry name" value="NA_NEUROTRAN_SYMP_1"/>
    <property type="match status" value="1"/>
</dbReference>
<evidence type="ECO:0000313" key="9">
    <source>
        <dbReference type="Proteomes" id="UP000426424"/>
    </source>
</evidence>
<keyword evidence="2 6" id="KW-0813">Transport</keyword>
<evidence type="ECO:0000256" key="2">
    <source>
        <dbReference type="ARBA" id="ARBA00022448"/>
    </source>
</evidence>
<dbReference type="SUPFAM" id="SSF161070">
    <property type="entry name" value="SNF-like"/>
    <property type="match status" value="1"/>
</dbReference>
<feature type="transmembrane region" description="Helical" evidence="7">
    <location>
        <begin position="330"/>
        <end position="355"/>
    </location>
</feature>
<dbReference type="PANTHER" id="PTHR42948">
    <property type="entry name" value="TRANSPORTER"/>
    <property type="match status" value="1"/>
</dbReference>
<feature type="transmembrane region" description="Helical" evidence="7">
    <location>
        <begin position="97"/>
        <end position="121"/>
    </location>
</feature>
<dbReference type="KEGG" id="ttp:E6P07_03535"/>
<dbReference type="NCBIfam" id="NF037979">
    <property type="entry name" value="Na_transp"/>
    <property type="match status" value="1"/>
</dbReference>
<dbReference type="GO" id="GO:0016020">
    <property type="term" value="C:membrane"/>
    <property type="evidence" value="ECO:0007669"/>
    <property type="project" value="UniProtKB-SubCell"/>
</dbReference>
<dbReference type="PANTHER" id="PTHR42948:SF1">
    <property type="entry name" value="TRANSPORTER"/>
    <property type="match status" value="1"/>
</dbReference>
<dbReference type="InterPro" id="IPR037272">
    <property type="entry name" value="SNS_sf"/>
</dbReference>
<feature type="transmembrane region" description="Helical" evidence="7">
    <location>
        <begin position="12"/>
        <end position="33"/>
    </location>
</feature>
<keyword evidence="3 6" id="KW-0812">Transmembrane</keyword>
<feature type="transmembrane region" description="Helical" evidence="7">
    <location>
        <begin position="154"/>
        <end position="172"/>
    </location>
</feature>
<dbReference type="PRINTS" id="PR00176">
    <property type="entry name" value="NANEUSMPORT"/>
</dbReference>
<dbReference type="EMBL" id="CP039268">
    <property type="protein sequence ID" value="QGU32140.1"/>
    <property type="molecule type" value="Genomic_DNA"/>
</dbReference>
<dbReference type="PROSITE" id="PS50267">
    <property type="entry name" value="NA_NEUROTRAN_SYMP_3"/>
    <property type="match status" value="1"/>
</dbReference>
<feature type="transmembrane region" description="Helical" evidence="7">
    <location>
        <begin position="367"/>
        <end position="387"/>
    </location>
</feature>
<dbReference type="Proteomes" id="UP000426424">
    <property type="component" value="Chromosome"/>
</dbReference>
<feature type="transmembrane region" description="Helical" evidence="7">
    <location>
        <begin position="407"/>
        <end position="428"/>
    </location>
</feature>
<protein>
    <recommendedName>
        <fullName evidence="6">Transporter</fullName>
    </recommendedName>
</protein>
<organism evidence="8 9">
    <name type="scientific">Thermochromatium tepidum ATCC 43061</name>
    <dbReference type="NCBI Taxonomy" id="316276"/>
    <lineage>
        <taxon>Bacteria</taxon>
        <taxon>Pseudomonadati</taxon>
        <taxon>Pseudomonadota</taxon>
        <taxon>Gammaproteobacteria</taxon>
        <taxon>Chromatiales</taxon>
        <taxon>Chromatiaceae</taxon>
        <taxon>Thermochromatium</taxon>
    </lineage>
</organism>
<evidence type="ECO:0000256" key="1">
    <source>
        <dbReference type="ARBA" id="ARBA00004141"/>
    </source>
</evidence>
<feature type="transmembrane region" description="Helical" evidence="7">
    <location>
        <begin position="45"/>
        <end position="65"/>
    </location>
</feature>
<sequence length="470" mass="50398">MTDTQGSIHDQWSSRFVFILAAIGSAVGLGNIWKFPYITGENGGGAFVLVYLICVALIGVPIMMAEILMGRRGRQNPINTMRTLVAAEGGHPVWRGLGWLGVVAGLLILSYYSVIAGWSMAYVFRAGAGLFTGADAKTISTLFEDLLQSPGSMLAWHSLFMIMTVAVVARGVRSGLERAVTLLMPALFALLVILVLYALYEGDFTRGSAFLFTPDFSKVFQHCEVEAAIKTCRFTGEPLLIALGHAFFTLSLGMGAIMVYGSYMPSNASIARATLAIVLADTLAALLAGLAIFPIVFANGLEPASGPGLVFQTLPIAFGSMPGGQVFGTLFFVLLVFAAWTSSISLIEPAVAWLVENRGMGRASAALVAGMLAWLLGIGSVLSFNLWSGESFQFLGKTWFGLVDYLAANILLPVGGLLIALFAGWVMSRASTLDELGMGDGLAYRTWRFLVRYISPWLVMIVFFNTIGLI</sequence>
<keyword evidence="9" id="KW-1185">Reference proteome</keyword>
<name>A0A6I6EDG3_THETI</name>
<dbReference type="RefSeq" id="WP_153974339.1">
    <property type="nucleotide sequence ID" value="NZ_CP039268.1"/>
</dbReference>
<gene>
    <name evidence="8" type="ORF">E6P07_03535</name>
</gene>
<proteinExistence type="inferred from homology"/>
<comment type="similarity">
    <text evidence="6">Belongs to the sodium:neurotransmitter symporter (SNF) (TC 2.A.22) family.</text>
</comment>
<evidence type="ECO:0000256" key="3">
    <source>
        <dbReference type="ARBA" id="ARBA00022692"/>
    </source>
</evidence>
<evidence type="ECO:0000256" key="7">
    <source>
        <dbReference type="SAM" id="Phobius"/>
    </source>
</evidence>
<keyword evidence="4 7" id="KW-1133">Transmembrane helix</keyword>
<accession>A0A6I6EDG3</accession>
<feature type="transmembrane region" description="Helical" evidence="7">
    <location>
        <begin position="239"/>
        <end position="261"/>
    </location>
</feature>
<dbReference type="CDD" id="cd10336">
    <property type="entry name" value="SLC6sbd_Tyt1-Like"/>
    <property type="match status" value="1"/>
</dbReference>
<feature type="transmembrane region" description="Helical" evidence="7">
    <location>
        <begin position="179"/>
        <end position="200"/>
    </location>
</feature>
<keyword evidence="5 7" id="KW-0472">Membrane</keyword>
<dbReference type="OrthoDB" id="9762833at2"/>
<evidence type="ECO:0000256" key="5">
    <source>
        <dbReference type="ARBA" id="ARBA00023136"/>
    </source>
</evidence>
<comment type="subcellular location">
    <subcellularLocation>
        <location evidence="1">Membrane</location>
        <topology evidence="1">Multi-pass membrane protein</topology>
    </subcellularLocation>
</comment>
<evidence type="ECO:0000313" key="8">
    <source>
        <dbReference type="EMBL" id="QGU32140.1"/>
    </source>
</evidence>
<keyword evidence="6" id="KW-0769">Symport</keyword>
<reference evidence="8 9" key="1">
    <citation type="submission" date="2019-12" db="EMBL/GenBank/DDBJ databases">
        <title>The complete genome of the thermophilic, anoxygenic phototrophic gammaproteobacterium Thermochromatium tepidum.</title>
        <authorList>
            <person name="Sattley W.M."/>
            <person name="Swingley W.D."/>
            <person name="Burchell B.M."/>
            <person name="Gurbani S.A."/>
            <person name="Kujawa C.M."/>
            <person name="Nuccio D.A."/>
            <person name="Schladweiler J."/>
            <person name="Shaffer K.N."/>
            <person name="Stokes L.M."/>
            <person name="Touchman J.W."/>
            <person name="Blankenship R.E."/>
            <person name="Madigan M.T."/>
        </authorList>
    </citation>
    <scope>NUCLEOTIDE SEQUENCE [LARGE SCALE GENOMIC DNA]</scope>
    <source>
        <strain evidence="8 9">ATCC 43061</strain>
    </source>
</reference>
<dbReference type="AlphaFoldDB" id="A0A6I6EDG3"/>
<dbReference type="InterPro" id="IPR000175">
    <property type="entry name" value="Na/ntran_symport"/>
</dbReference>
<evidence type="ECO:0000256" key="4">
    <source>
        <dbReference type="ARBA" id="ARBA00022989"/>
    </source>
</evidence>
<dbReference type="Pfam" id="PF00209">
    <property type="entry name" value="SNF"/>
    <property type="match status" value="2"/>
</dbReference>
<evidence type="ECO:0000256" key="6">
    <source>
        <dbReference type="RuleBase" id="RU003732"/>
    </source>
</evidence>
<dbReference type="InterPro" id="IPR047218">
    <property type="entry name" value="YocR/YhdH-like"/>
</dbReference>
<feature type="transmembrane region" description="Helical" evidence="7">
    <location>
        <begin position="449"/>
        <end position="469"/>
    </location>
</feature>